<protein>
    <submittedName>
        <fullName evidence="2">Uncharacterized protein</fullName>
    </submittedName>
</protein>
<feature type="compositionally biased region" description="Polar residues" evidence="1">
    <location>
        <begin position="247"/>
        <end position="257"/>
    </location>
</feature>
<reference evidence="2 3" key="1">
    <citation type="submission" date="2018-06" db="EMBL/GenBank/DDBJ databases">
        <title>A transcriptomic atlas of mushroom development highlights an independent origin of complex multicellularity.</title>
        <authorList>
            <consortium name="DOE Joint Genome Institute"/>
            <person name="Krizsan K."/>
            <person name="Almasi E."/>
            <person name="Merenyi Z."/>
            <person name="Sahu N."/>
            <person name="Viragh M."/>
            <person name="Koszo T."/>
            <person name="Mondo S."/>
            <person name="Kiss B."/>
            <person name="Balint B."/>
            <person name="Kues U."/>
            <person name="Barry K."/>
            <person name="Hegedus J.C."/>
            <person name="Henrissat B."/>
            <person name="Johnson J."/>
            <person name="Lipzen A."/>
            <person name="Ohm R."/>
            <person name="Nagy I."/>
            <person name="Pangilinan J."/>
            <person name="Yan J."/>
            <person name="Xiong Y."/>
            <person name="Grigoriev I.V."/>
            <person name="Hibbett D.S."/>
            <person name="Nagy L.G."/>
        </authorList>
    </citation>
    <scope>NUCLEOTIDE SEQUENCE [LARGE SCALE GENOMIC DNA]</scope>
    <source>
        <strain evidence="2 3">SZMC22713</strain>
    </source>
</reference>
<evidence type="ECO:0000256" key="1">
    <source>
        <dbReference type="SAM" id="MobiDB-lite"/>
    </source>
</evidence>
<dbReference type="VEuPathDB" id="FungiDB:BD410DRAFT_836789"/>
<evidence type="ECO:0000313" key="2">
    <source>
        <dbReference type="EMBL" id="TDL26127.1"/>
    </source>
</evidence>
<gene>
    <name evidence="2" type="ORF">BD410DRAFT_836789</name>
</gene>
<proteinExistence type="predicted"/>
<keyword evidence="3" id="KW-1185">Reference proteome</keyword>
<dbReference type="EMBL" id="ML170162">
    <property type="protein sequence ID" value="TDL26127.1"/>
    <property type="molecule type" value="Genomic_DNA"/>
</dbReference>
<feature type="compositionally biased region" description="Basic residues" evidence="1">
    <location>
        <begin position="442"/>
        <end position="452"/>
    </location>
</feature>
<feature type="compositionally biased region" description="Basic residues" evidence="1">
    <location>
        <begin position="217"/>
        <end position="226"/>
    </location>
</feature>
<feature type="region of interest" description="Disordered" evidence="1">
    <location>
        <begin position="23"/>
        <end position="92"/>
    </location>
</feature>
<sequence length="452" mass="49108">MALIPPQNFDMLHMLADVAAAAEPIPVPSSRKPSFQTSSQRISYRSSSPSHVVPNAANSPQTPHEDVAQSSSMDEQSPAQLTGPGISSNVSDDIWAEPETRFLWSMTKFRASGQWSIGDPLLPRRAQTFQWATTYDRNGLPVGIYDPIPGTSLQRYDQTLYSNGQPSSSSKIHHYHHSSVMEIDEQEVFREHNPLSDSSTKRKRAEPEVPDVDQKLKKARAPKKAKPLNSSTKPKTLRTTNSRKSRLPPSSSMTLRNSKAAPLPSPLRQSIIPHSGGADDTSSTDIDEPHPANASTSVNANMESSRPTGLLLSLSEPLQSTHSVVPSLQFLGCGPPPSITYIDVSPVHHCPPPVIPEPPRHASPHSESTASTLVPSPPSWPVTLNAKEELVDALDVVFPEVVEIGVEAESGVRCSKRLREKGPRGKSVVRECDDAVTAPKTKGTRKSKKISS</sequence>
<dbReference type="Proteomes" id="UP000294933">
    <property type="component" value="Unassembled WGS sequence"/>
</dbReference>
<accession>A0A4Y7QEN7</accession>
<feature type="region of interest" description="Disordered" evidence="1">
    <location>
        <begin position="419"/>
        <end position="452"/>
    </location>
</feature>
<feature type="compositionally biased region" description="Polar residues" evidence="1">
    <location>
        <begin position="229"/>
        <end position="240"/>
    </location>
</feature>
<feature type="compositionally biased region" description="Low complexity" evidence="1">
    <location>
        <begin position="38"/>
        <end position="50"/>
    </location>
</feature>
<feature type="compositionally biased region" description="Basic and acidic residues" evidence="1">
    <location>
        <begin position="420"/>
        <end position="433"/>
    </location>
</feature>
<organism evidence="2 3">
    <name type="scientific">Rickenella mellea</name>
    <dbReference type="NCBI Taxonomy" id="50990"/>
    <lineage>
        <taxon>Eukaryota</taxon>
        <taxon>Fungi</taxon>
        <taxon>Dikarya</taxon>
        <taxon>Basidiomycota</taxon>
        <taxon>Agaricomycotina</taxon>
        <taxon>Agaricomycetes</taxon>
        <taxon>Hymenochaetales</taxon>
        <taxon>Rickenellaceae</taxon>
        <taxon>Rickenella</taxon>
    </lineage>
</organism>
<name>A0A4Y7QEN7_9AGAM</name>
<feature type="compositionally biased region" description="Polar residues" evidence="1">
    <location>
        <begin position="293"/>
        <end position="307"/>
    </location>
</feature>
<feature type="compositionally biased region" description="Polar residues" evidence="1">
    <location>
        <begin position="365"/>
        <end position="374"/>
    </location>
</feature>
<dbReference type="AlphaFoldDB" id="A0A4Y7QEN7"/>
<feature type="compositionally biased region" description="Polar residues" evidence="1">
    <location>
        <begin position="56"/>
        <end position="91"/>
    </location>
</feature>
<feature type="region of interest" description="Disordered" evidence="1">
    <location>
        <begin position="192"/>
        <end position="308"/>
    </location>
</feature>
<feature type="region of interest" description="Disordered" evidence="1">
    <location>
        <begin position="357"/>
        <end position="376"/>
    </location>
</feature>
<evidence type="ECO:0000313" key="3">
    <source>
        <dbReference type="Proteomes" id="UP000294933"/>
    </source>
</evidence>